<sequence length="117" mass="12601">MGSVCLGTQHPLQPPSINHVNLQQLLSLFSQLSGVPRDRLFTGLGTHLSSVRVTLGTRFVLRTSCHTFVPGCTTPCRAAHSIGRHSSRLRPGGLHSQRDLGSFSSASSRREQQGSAL</sequence>
<reference evidence="2" key="1">
    <citation type="journal article" date="2022" name="bioRxiv">
        <title>Sequencing and chromosome-scale assembly of the giantPleurodeles waltlgenome.</title>
        <authorList>
            <person name="Brown T."/>
            <person name="Elewa A."/>
            <person name="Iarovenko S."/>
            <person name="Subramanian E."/>
            <person name="Araus A.J."/>
            <person name="Petzold A."/>
            <person name="Susuki M."/>
            <person name="Suzuki K.-i.T."/>
            <person name="Hayashi T."/>
            <person name="Toyoda A."/>
            <person name="Oliveira C."/>
            <person name="Osipova E."/>
            <person name="Leigh N.D."/>
            <person name="Simon A."/>
            <person name="Yun M.H."/>
        </authorList>
    </citation>
    <scope>NUCLEOTIDE SEQUENCE</scope>
    <source>
        <strain evidence="2">20211129_DDA</strain>
        <tissue evidence="2">Liver</tissue>
    </source>
</reference>
<gene>
    <name evidence="2" type="ORF">NDU88_007662</name>
</gene>
<feature type="compositionally biased region" description="Basic and acidic residues" evidence="1">
    <location>
        <begin position="108"/>
        <end position="117"/>
    </location>
</feature>
<evidence type="ECO:0000313" key="2">
    <source>
        <dbReference type="EMBL" id="KAJ1182472.1"/>
    </source>
</evidence>
<dbReference type="EMBL" id="JANPWB010000006">
    <property type="protein sequence ID" value="KAJ1182472.1"/>
    <property type="molecule type" value="Genomic_DNA"/>
</dbReference>
<organism evidence="2 3">
    <name type="scientific">Pleurodeles waltl</name>
    <name type="common">Iberian ribbed newt</name>
    <dbReference type="NCBI Taxonomy" id="8319"/>
    <lineage>
        <taxon>Eukaryota</taxon>
        <taxon>Metazoa</taxon>
        <taxon>Chordata</taxon>
        <taxon>Craniata</taxon>
        <taxon>Vertebrata</taxon>
        <taxon>Euteleostomi</taxon>
        <taxon>Amphibia</taxon>
        <taxon>Batrachia</taxon>
        <taxon>Caudata</taxon>
        <taxon>Salamandroidea</taxon>
        <taxon>Salamandridae</taxon>
        <taxon>Pleurodelinae</taxon>
        <taxon>Pleurodeles</taxon>
    </lineage>
</organism>
<keyword evidence="3" id="KW-1185">Reference proteome</keyword>
<evidence type="ECO:0000256" key="1">
    <source>
        <dbReference type="SAM" id="MobiDB-lite"/>
    </source>
</evidence>
<comment type="caution">
    <text evidence="2">The sequence shown here is derived from an EMBL/GenBank/DDBJ whole genome shotgun (WGS) entry which is preliminary data.</text>
</comment>
<dbReference type="AlphaFoldDB" id="A0AAV7U0Q4"/>
<proteinExistence type="predicted"/>
<dbReference type="Proteomes" id="UP001066276">
    <property type="component" value="Chromosome 3_2"/>
</dbReference>
<name>A0AAV7U0Q4_PLEWA</name>
<feature type="region of interest" description="Disordered" evidence="1">
    <location>
        <begin position="80"/>
        <end position="117"/>
    </location>
</feature>
<protein>
    <submittedName>
        <fullName evidence="2">Uncharacterized protein</fullName>
    </submittedName>
</protein>
<evidence type="ECO:0000313" key="3">
    <source>
        <dbReference type="Proteomes" id="UP001066276"/>
    </source>
</evidence>
<accession>A0AAV7U0Q4</accession>